<evidence type="ECO:0000313" key="1">
    <source>
        <dbReference type="EMBL" id="KAI8031700.1"/>
    </source>
</evidence>
<reference evidence="1 2" key="1">
    <citation type="journal article" date="2022" name="Plant J.">
        <title>Chromosome-level genome of Camellia lanceoleosa provides a valuable resource for understanding genome evolution and self-incompatibility.</title>
        <authorList>
            <person name="Gong W."/>
            <person name="Xiao S."/>
            <person name="Wang L."/>
            <person name="Liao Z."/>
            <person name="Chang Y."/>
            <person name="Mo W."/>
            <person name="Hu G."/>
            <person name="Li W."/>
            <person name="Zhao G."/>
            <person name="Zhu H."/>
            <person name="Hu X."/>
            <person name="Ji K."/>
            <person name="Xiang X."/>
            <person name="Song Q."/>
            <person name="Yuan D."/>
            <person name="Jin S."/>
            <person name="Zhang L."/>
        </authorList>
    </citation>
    <scope>NUCLEOTIDE SEQUENCE [LARGE SCALE GENOMIC DNA]</scope>
    <source>
        <strain evidence="1">SQ_2022a</strain>
    </source>
</reference>
<proteinExistence type="predicted"/>
<organism evidence="1 2">
    <name type="scientific">Camellia lanceoleosa</name>
    <dbReference type="NCBI Taxonomy" id="1840588"/>
    <lineage>
        <taxon>Eukaryota</taxon>
        <taxon>Viridiplantae</taxon>
        <taxon>Streptophyta</taxon>
        <taxon>Embryophyta</taxon>
        <taxon>Tracheophyta</taxon>
        <taxon>Spermatophyta</taxon>
        <taxon>Magnoliopsida</taxon>
        <taxon>eudicotyledons</taxon>
        <taxon>Gunneridae</taxon>
        <taxon>Pentapetalae</taxon>
        <taxon>asterids</taxon>
        <taxon>Ericales</taxon>
        <taxon>Theaceae</taxon>
        <taxon>Camellia</taxon>
    </lineage>
</organism>
<keyword evidence="2" id="KW-1185">Reference proteome</keyword>
<dbReference type="EMBL" id="CM045758">
    <property type="protein sequence ID" value="KAI8031700.1"/>
    <property type="molecule type" value="Genomic_DNA"/>
</dbReference>
<evidence type="ECO:0000313" key="2">
    <source>
        <dbReference type="Proteomes" id="UP001060215"/>
    </source>
</evidence>
<protein>
    <submittedName>
        <fullName evidence="1">Uncharacterized protein</fullName>
    </submittedName>
</protein>
<dbReference type="Proteomes" id="UP001060215">
    <property type="component" value="Chromosome 1"/>
</dbReference>
<accession>A0ACC0J1N7</accession>
<name>A0ACC0J1N7_9ERIC</name>
<sequence length="219" mass="23813">MVSCSVCVLICLACCFVLSAVFNLSFPDVGVFCVQYWRSISFGKSKPQVYYFYSVLFMSAGLFYQCSISVLAALCWELCCLAKKYALSYVSGSSVLCCVFCFVLFCGCSVYLQVIVLKKHFSAYDKLSSVELENVGSIDAVPSKNCLAHISSTTRRSVERAFVSDANPQLAGQVTSVDSPKVANSGNGESENLERKDSSGECTEQDKDLQSSLSAMSSD</sequence>
<comment type="caution">
    <text evidence="1">The sequence shown here is derived from an EMBL/GenBank/DDBJ whole genome shotgun (WGS) entry which is preliminary data.</text>
</comment>
<gene>
    <name evidence="1" type="ORF">LOK49_LG01G04064</name>
</gene>